<dbReference type="HOGENOM" id="CLU_3040854_0_0_11"/>
<sequence length="58" mass="6670">MDCRLRPGKGIIRHRSHRGKAWTLRLDTYETSTLPKREAFLESRFPCGSMAGGISEYE</sequence>
<dbReference type="Proteomes" id="UP000003191">
    <property type="component" value="Unassembled WGS sequence"/>
</dbReference>
<evidence type="ECO:0000313" key="2">
    <source>
        <dbReference type="Proteomes" id="UP000003191"/>
    </source>
</evidence>
<proteinExistence type="predicted"/>
<accession>D4BPM9</accession>
<dbReference type="AlphaFoldDB" id="D4BPM9"/>
<dbReference type="EMBL" id="ACCG02000009">
    <property type="protein sequence ID" value="EFE89616.1"/>
    <property type="molecule type" value="Genomic_DNA"/>
</dbReference>
<comment type="caution">
    <text evidence="1">The sequence shown here is derived from an EMBL/GenBank/DDBJ whole genome shotgun (WGS) entry which is preliminary data.</text>
</comment>
<name>D4BPM9_BIFBR</name>
<evidence type="ECO:0000313" key="1">
    <source>
        <dbReference type="EMBL" id="EFE89616.1"/>
    </source>
</evidence>
<keyword evidence="2" id="KW-1185">Reference proteome</keyword>
<gene>
    <name evidence="1" type="ORF">BIFBRE_04044</name>
</gene>
<organism evidence="1 2">
    <name type="scientific">Bifidobacterium breve DSM 20213 = JCM 1192</name>
    <dbReference type="NCBI Taxonomy" id="518634"/>
    <lineage>
        <taxon>Bacteria</taxon>
        <taxon>Bacillati</taxon>
        <taxon>Actinomycetota</taxon>
        <taxon>Actinomycetes</taxon>
        <taxon>Bifidobacteriales</taxon>
        <taxon>Bifidobacteriaceae</taxon>
        <taxon>Bifidobacterium</taxon>
    </lineage>
</organism>
<reference evidence="1 2" key="1">
    <citation type="submission" date="2010-02" db="EMBL/GenBank/DDBJ databases">
        <authorList>
            <person name="Weinstock G."/>
            <person name="Sodergren E."/>
            <person name="Clifton S."/>
            <person name="Fulton L."/>
            <person name="Fulton B."/>
            <person name="Courtney L."/>
            <person name="Fronick C."/>
            <person name="Harrison M."/>
            <person name="Strong C."/>
            <person name="Farmer C."/>
            <person name="Delahaunty K."/>
            <person name="Markovic C."/>
            <person name="Hall O."/>
            <person name="Minx P."/>
            <person name="Tomlinson C."/>
            <person name="Mitreva M."/>
            <person name="Nelson J."/>
            <person name="Hou S."/>
            <person name="Wollam A."/>
            <person name="Pepin K.H."/>
            <person name="Johnson M."/>
            <person name="Bhonagiri V."/>
            <person name="Zhang X."/>
            <person name="Suruliraj S."/>
            <person name="Warren W."/>
            <person name="Chinwalla A."/>
            <person name="Mardis E.R."/>
            <person name="Wilson R.K."/>
        </authorList>
    </citation>
    <scope>NUCLEOTIDE SEQUENCE [LARGE SCALE GENOMIC DNA]</scope>
    <source>
        <strain evidence="1 2">DSM 20213</strain>
    </source>
</reference>
<protein>
    <submittedName>
        <fullName evidence="1">Uncharacterized protein</fullName>
    </submittedName>
</protein>